<organism evidence="8 9">
    <name type="scientific">Pseudovirgaria hyperparasitica</name>
    <dbReference type="NCBI Taxonomy" id="470096"/>
    <lineage>
        <taxon>Eukaryota</taxon>
        <taxon>Fungi</taxon>
        <taxon>Dikarya</taxon>
        <taxon>Ascomycota</taxon>
        <taxon>Pezizomycotina</taxon>
        <taxon>Dothideomycetes</taxon>
        <taxon>Dothideomycetes incertae sedis</taxon>
        <taxon>Acrospermales</taxon>
        <taxon>Acrospermaceae</taxon>
        <taxon>Pseudovirgaria</taxon>
    </lineage>
</organism>
<keyword evidence="7" id="KW-1133">Transmembrane helix</keyword>
<dbReference type="GO" id="GO:0004497">
    <property type="term" value="F:monooxygenase activity"/>
    <property type="evidence" value="ECO:0007669"/>
    <property type="project" value="UniProtKB-KW"/>
</dbReference>
<name>A0A6A6W2J2_9PEZI</name>
<dbReference type="Gene3D" id="1.10.630.10">
    <property type="entry name" value="Cytochrome P450"/>
    <property type="match status" value="1"/>
</dbReference>
<dbReference type="InterPro" id="IPR002401">
    <property type="entry name" value="Cyt_P450_E_grp-I"/>
</dbReference>
<dbReference type="GO" id="GO:0020037">
    <property type="term" value="F:heme binding"/>
    <property type="evidence" value="ECO:0007669"/>
    <property type="project" value="InterPro"/>
</dbReference>
<dbReference type="Proteomes" id="UP000799437">
    <property type="component" value="Unassembled WGS sequence"/>
</dbReference>
<dbReference type="GO" id="GO:0016705">
    <property type="term" value="F:oxidoreductase activity, acting on paired donors, with incorporation or reduction of molecular oxygen"/>
    <property type="evidence" value="ECO:0007669"/>
    <property type="project" value="InterPro"/>
</dbReference>
<evidence type="ECO:0000313" key="9">
    <source>
        <dbReference type="Proteomes" id="UP000799437"/>
    </source>
</evidence>
<evidence type="ECO:0000256" key="5">
    <source>
        <dbReference type="PIRSR" id="PIRSR602401-1"/>
    </source>
</evidence>
<evidence type="ECO:0000256" key="3">
    <source>
        <dbReference type="ARBA" id="ARBA00022723"/>
    </source>
</evidence>
<protein>
    <submittedName>
        <fullName evidence="8">Cytochrome p450 monooxygenase GliC</fullName>
    </submittedName>
</protein>
<dbReference type="OrthoDB" id="2789670at2759"/>
<keyword evidence="4 5" id="KW-0408">Iron</keyword>
<keyword evidence="6 8" id="KW-0503">Monooxygenase</keyword>
<keyword evidence="3 5" id="KW-0479">Metal-binding</keyword>
<dbReference type="InterPro" id="IPR017972">
    <property type="entry name" value="Cyt_P450_CS"/>
</dbReference>
<keyword evidence="7" id="KW-0472">Membrane</keyword>
<feature type="transmembrane region" description="Helical" evidence="7">
    <location>
        <begin position="12"/>
        <end position="29"/>
    </location>
</feature>
<feature type="binding site" description="axial binding residue" evidence="5">
    <location>
        <position position="463"/>
    </location>
    <ligand>
        <name>heme</name>
        <dbReference type="ChEBI" id="CHEBI:30413"/>
    </ligand>
    <ligandPart>
        <name>Fe</name>
        <dbReference type="ChEBI" id="CHEBI:18248"/>
    </ligandPart>
</feature>
<dbReference type="PANTHER" id="PTHR24305:SF166">
    <property type="entry name" value="CYTOCHROME P450 12A4, MITOCHONDRIAL-RELATED"/>
    <property type="match status" value="1"/>
</dbReference>
<dbReference type="PRINTS" id="PR00463">
    <property type="entry name" value="EP450I"/>
</dbReference>
<dbReference type="CDD" id="cd20615">
    <property type="entry name" value="CYP_GliC-like"/>
    <property type="match status" value="1"/>
</dbReference>
<dbReference type="Pfam" id="PF00067">
    <property type="entry name" value="p450"/>
    <property type="match status" value="1"/>
</dbReference>
<dbReference type="GO" id="GO:0005506">
    <property type="term" value="F:iron ion binding"/>
    <property type="evidence" value="ECO:0007669"/>
    <property type="project" value="InterPro"/>
</dbReference>
<reference evidence="8" key="1">
    <citation type="journal article" date="2020" name="Stud. Mycol.">
        <title>101 Dothideomycetes genomes: a test case for predicting lifestyles and emergence of pathogens.</title>
        <authorList>
            <person name="Haridas S."/>
            <person name="Albert R."/>
            <person name="Binder M."/>
            <person name="Bloem J."/>
            <person name="Labutti K."/>
            <person name="Salamov A."/>
            <person name="Andreopoulos B."/>
            <person name="Baker S."/>
            <person name="Barry K."/>
            <person name="Bills G."/>
            <person name="Bluhm B."/>
            <person name="Cannon C."/>
            <person name="Castanera R."/>
            <person name="Culley D."/>
            <person name="Daum C."/>
            <person name="Ezra D."/>
            <person name="Gonzalez J."/>
            <person name="Henrissat B."/>
            <person name="Kuo A."/>
            <person name="Liang C."/>
            <person name="Lipzen A."/>
            <person name="Lutzoni F."/>
            <person name="Magnuson J."/>
            <person name="Mondo S."/>
            <person name="Nolan M."/>
            <person name="Ohm R."/>
            <person name="Pangilinan J."/>
            <person name="Park H.-J."/>
            <person name="Ramirez L."/>
            <person name="Alfaro M."/>
            <person name="Sun H."/>
            <person name="Tritt A."/>
            <person name="Yoshinaga Y."/>
            <person name="Zwiers L.-H."/>
            <person name="Turgeon B."/>
            <person name="Goodwin S."/>
            <person name="Spatafora J."/>
            <person name="Crous P."/>
            <person name="Grigoriev I."/>
        </authorList>
    </citation>
    <scope>NUCLEOTIDE SEQUENCE</scope>
    <source>
        <strain evidence="8">CBS 121739</strain>
    </source>
</reference>
<keyword evidence="9" id="KW-1185">Reference proteome</keyword>
<accession>A0A6A6W2J2</accession>
<keyword evidence="7" id="KW-0812">Transmembrane</keyword>
<dbReference type="InterPro" id="IPR001128">
    <property type="entry name" value="Cyt_P450"/>
</dbReference>
<sequence length="521" mass="59998">MAVSSNPVLLDRFILLVLPLFCVFILVELRYSYARRFFAALFSILFSTYLHQKYPIIQHETQQPLPSLPFTFPNGQGDTEKFLHGRTNSAKWQNRYGSLYRIWSGQSPEVVLTEARHVEAVFKDSHTHQKAHANDSGQLMYTLLGSCLGLISGQGWKAVRKASEPAFLHRSTLAYTEDFTELTRSWIAGLVDNPEFRDNGRLHPVEDLKLLPFLAVAKVLFGDFGDDLKARLLAIIPGREQLMKYVVKGGMPRFWISQFLPLQANRELKEFKSKWASWTDEAYSRAVENYSGDSFKPSIIDMYSAVAEGTITREEVLQTLDEMLFANLDVTMGGISWNVVFLAAHPSIQEELRNEFGGRAADRNAYLLETNNLLNSCILESSRLRPLAAFSVPQSCPNVRVLDGYVVPPGTKFIVDAYALNIRDPFWGNDREQYRPQRFLERQKLGKDTRYRYWRFGFGPRQCLGKYVADLLIKCLIIELLERYDLRLFESKEAEWPWNDETWIHHPEMVVMCKPREKAIL</sequence>
<proteinExistence type="inferred from homology"/>
<comment type="cofactor">
    <cofactor evidence="1 5">
        <name>heme</name>
        <dbReference type="ChEBI" id="CHEBI:30413"/>
    </cofactor>
</comment>
<dbReference type="RefSeq" id="XP_033598685.1">
    <property type="nucleotide sequence ID" value="XM_033744417.1"/>
</dbReference>
<comment type="similarity">
    <text evidence="2 6">Belongs to the cytochrome P450 family.</text>
</comment>
<evidence type="ECO:0000256" key="1">
    <source>
        <dbReference type="ARBA" id="ARBA00001971"/>
    </source>
</evidence>
<evidence type="ECO:0000256" key="6">
    <source>
        <dbReference type="RuleBase" id="RU000461"/>
    </source>
</evidence>
<dbReference type="InterPro" id="IPR050121">
    <property type="entry name" value="Cytochrome_P450_monoxygenase"/>
</dbReference>
<gene>
    <name evidence="8" type="ORF">EJ05DRAFT_478247</name>
</gene>
<evidence type="ECO:0000256" key="2">
    <source>
        <dbReference type="ARBA" id="ARBA00010617"/>
    </source>
</evidence>
<evidence type="ECO:0000256" key="4">
    <source>
        <dbReference type="ARBA" id="ARBA00023004"/>
    </source>
</evidence>
<keyword evidence="6" id="KW-0560">Oxidoreductase</keyword>
<dbReference type="GeneID" id="54485471"/>
<dbReference type="PANTHER" id="PTHR24305">
    <property type="entry name" value="CYTOCHROME P450"/>
    <property type="match status" value="1"/>
</dbReference>
<evidence type="ECO:0000313" key="8">
    <source>
        <dbReference type="EMBL" id="KAF2756234.1"/>
    </source>
</evidence>
<dbReference type="AlphaFoldDB" id="A0A6A6W2J2"/>
<dbReference type="SUPFAM" id="SSF48264">
    <property type="entry name" value="Cytochrome P450"/>
    <property type="match status" value="1"/>
</dbReference>
<keyword evidence="5 6" id="KW-0349">Heme</keyword>
<evidence type="ECO:0000256" key="7">
    <source>
        <dbReference type="SAM" id="Phobius"/>
    </source>
</evidence>
<dbReference type="InterPro" id="IPR036396">
    <property type="entry name" value="Cyt_P450_sf"/>
</dbReference>
<dbReference type="EMBL" id="ML996576">
    <property type="protein sequence ID" value="KAF2756234.1"/>
    <property type="molecule type" value="Genomic_DNA"/>
</dbReference>
<dbReference type="PROSITE" id="PS00086">
    <property type="entry name" value="CYTOCHROME_P450"/>
    <property type="match status" value="1"/>
</dbReference>